<evidence type="ECO:0000313" key="18">
    <source>
        <dbReference type="EMBL" id="MBI3014559.1"/>
    </source>
</evidence>
<dbReference type="InterPro" id="IPR018198">
    <property type="entry name" value="ATP_PRibTrfase_CS"/>
</dbReference>
<evidence type="ECO:0000256" key="13">
    <source>
        <dbReference type="ARBA" id="ARBA00022840"/>
    </source>
</evidence>
<keyword evidence="11 16" id="KW-0808">Transferase</keyword>
<dbReference type="GO" id="GO:0000105">
    <property type="term" value="P:L-histidine biosynthetic process"/>
    <property type="evidence" value="ECO:0007669"/>
    <property type="project" value="UniProtKB-UniRule"/>
</dbReference>
<reference evidence="18" key="1">
    <citation type="submission" date="2020-07" db="EMBL/GenBank/DDBJ databases">
        <title>Huge and variable diversity of episymbiotic CPR bacteria and DPANN archaea in groundwater ecosystems.</title>
        <authorList>
            <person name="He C.Y."/>
            <person name="Keren R."/>
            <person name="Whittaker M."/>
            <person name="Farag I.F."/>
            <person name="Doudna J."/>
            <person name="Cate J.H.D."/>
            <person name="Banfield J.F."/>
        </authorList>
    </citation>
    <scope>NUCLEOTIDE SEQUENCE</scope>
    <source>
        <strain evidence="18">NC_groundwater_717_Ag_S-0.2um_59_8</strain>
    </source>
</reference>
<keyword evidence="8 16" id="KW-0963">Cytoplasm</keyword>
<dbReference type="NCBIfam" id="TIGR00070">
    <property type="entry name" value="hisG"/>
    <property type="match status" value="1"/>
</dbReference>
<evidence type="ECO:0000256" key="7">
    <source>
        <dbReference type="ARBA" id="ARBA00020998"/>
    </source>
</evidence>
<dbReference type="HAMAP" id="MF_01018">
    <property type="entry name" value="HisG_Short"/>
    <property type="match status" value="1"/>
</dbReference>
<comment type="function">
    <text evidence="15 16">Catalyzes the condensation of ATP and 5-phosphoribose 1-diphosphate to form N'-(5'-phosphoribosyl)-ATP (PR-ATP). Has a crucial role in the pathway because the rate of histidine biosynthesis seems to be controlled primarily by regulation of HisG enzymatic activity.</text>
</comment>
<organism evidence="18 19">
    <name type="scientific">Tectimicrobiota bacterium</name>
    <dbReference type="NCBI Taxonomy" id="2528274"/>
    <lineage>
        <taxon>Bacteria</taxon>
        <taxon>Pseudomonadati</taxon>
        <taxon>Nitrospinota/Tectimicrobiota group</taxon>
        <taxon>Candidatus Tectimicrobiota</taxon>
    </lineage>
</organism>
<dbReference type="EC" id="2.4.2.17" evidence="6 16"/>
<evidence type="ECO:0000256" key="14">
    <source>
        <dbReference type="ARBA" id="ARBA00023102"/>
    </source>
</evidence>
<accession>A0A932M0B8</accession>
<dbReference type="CDD" id="cd13595">
    <property type="entry name" value="PBP2_HisGs"/>
    <property type="match status" value="1"/>
</dbReference>
<evidence type="ECO:0000256" key="6">
    <source>
        <dbReference type="ARBA" id="ARBA00011946"/>
    </source>
</evidence>
<keyword evidence="10 16" id="KW-0328">Glycosyltransferase</keyword>
<comment type="caution">
    <text evidence="18">The sequence shown here is derived from an EMBL/GenBank/DDBJ whole genome shotgun (WGS) entry which is preliminary data.</text>
</comment>
<keyword evidence="9 16" id="KW-0028">Amino-acid biosynthesis</keyword>
<evidence type="ECO:0000256" key="2">
    <source>
        <dbReference type="ARBA" id="ARBA00004496"/>
    </source>
</evidence>
<proteinExistence type="inferred from homology"/>
<evidence type="ECO:0000256" key="8">
    <source>
        <dbReference type="ARBA" id="ARBA00022490"/>
    </source>
</evidence>
<keyword evidence="13 16" id="KW-0067">ATP-binding</keyword>
<evidence type="ECO:0000256" key="9">
    <source>
        <dbReference type="ARBA" id="ARBA00022605"/>
    </source>
</evidence>
<dbReference type="InterPro" id="IPR001348">
    <property type="entry name" value="ATP_PRibTrfase_HisG"/>
</dbReference>
<comment type="catalytic activity">
    <reaction evidence="1 16">
        <text>1-(5-phospho-beta-D-ribosyl)-ATP + diphosphate = 5-phospho-alpha-D-ribose 1-diphosphate + ATP</text>
        <dbReference type="Rhea" id="RHEA:18473"/>
        <dbReference type="ChEBI" id="CHEBI:30616"/>
        <dbReference type="ChEBI" id="CHEBI:33019"/>
        <dbReference type="ChEBI" id="CHEBI:58017"/>
        <dbReference type="ChEBI" id="CHEBI:73183"/>
        <dbReference type="EC" id="2.4.2.17"/>
    </reaction>
</comment>
<evidence type="ECO:0000256" key="12">
    <source>
        <dbReference type="ARBA" id="ARBA00022741"/>
    </source>
</evidence>
<evidence type="ECO:0000256" key="10">
    <source>
        <dbReference type="ARBA" id="ARBA00022676"/>
    </source>
</evidence>
<evidence type="ECO:0000256" key="15">
    <source>
        <dbReference type="ARBA" id="ARBA00024861"/>
    </source>
</evidence>
<gene>
    <name evidence="16" type="primary">hisG</name>
    <name evidence="18" type="ORF">HYY65_05760</name>
</gene>
<dbReference type="Proteomes" id="UP000741360">
    <property type="component" value="Unassembled WGS sequence"/>
</dbReference>
<dbReference type="GO" id="GO:0005524">
    <property type="term" value="F:ATP binding"/>
    <property type="evidence" value="ECO:0007669"/>
    <property type="project" value="UniProtKB-KW"/>
</dbReference>
<comment type="pathway">
    <text evidence="3 16">Amino-acid biosynthesis; L-histidine biosynthesis; L-histidine from 5-phospho-alpha-D-ribose 1-diphosphate: step 1/9.</text>
</comment>
<evidence type="ECO:0000256" key="1">
    <source>
        <dbReference type="ARBA" id="ARBA00000915"/>
    </source>
</evidence>
<evidence type="ECO:0000256" key="3">
    <source>
        <dbReference type="ARBA" id="ARBA00004667"/>
    </source>
</evidence>
<dbReference type="PANTHER" id="PTHR21403">
    <property type="entry name" value="ATP PHOSPHORIBOSYLTRANSFERASE ATP-PRTASE"/>
    <property type="match status" value="1"/>
</dbReference>
<dbReference type="PANTHER" id="PTHR21403:SF8">
    <property type="entry name" value="ATP PHOSPHORIBOSYLTRANSFERASE"/>
    <property type="match status" value="1"/>
</dbReference>
<evidence type="ECO:0000313" key="19">
    <source>
        <dbReference type="Proteomes" id="UP000741360"/>
    </source>
</evidence>
<evidence type="ECO:0000256" key="16">
    <source>
        <dbReference type="HAMAP-Rule" id="MF_01018"/>
    </source>
</evidence>
<keyword evidence="12 16" id="KW-0547">Nucleotide-binding</keyword>
<dbReference type="PROSITE" id="PS01316">
    <property type="entry name" value="ATP_P_PHORIBOSYLTR"/>
    <property type="match status" value="1"/>
</dbReference>
<evidence type="ECO:0000256" key="5">
    <source>
        <dbReference type="ARBA" id="ARBA00011496"/>
    </source>
</evidence>
<comment type="subunit">
    <text evidence="5 16">Heteromultimer composed of HisG and HisZ subunits.</text>
</comment>
<comment type="subcellular location">
    <subcellularLocation>
        <location evidence="2 16">Cytoplasm</location>
    </subcellularLocation>
</comment>
<protein>
    <recommendedName>
        <fullName evidence="7 16">ATP phosphoribosyltransferase</fullName>
        <shortName evidence="16">ATP-PRT</shortName>
        <shortName evidence="16">ATP-PRTase</shortName>
        <ecNumber evidence="6 16">2.4.2.17</ecNumber>
    </recommendedName>
</protein>
<dbReference type="GO" id="GO:0003879">
    <property type="term" value="F:ATP phosphoribosyltransferase activity"/>
    <property type="evidence" value="ECO:0007669"/>
    <property type="project" value="UniProtKB-UniRule"/>
</dbReference>
<dbReference type="GO" id="GO:0005737">
    <property type="term" value="C:cytoplasm"/>
    <property type="evidence" value="ECO:0007669"/>
    <property type="project" value="UniProtKB-SubCell"/>
</dbReference>
<evidence type="ECO:0000259" key="17">
    <source>
        <dbReference type="Pfam" id="PF01634"/>
    </source>
</evidence>
<comment type="domain">
    <text evidence="16">Lacks the C-terminal regulatory region which is replaced by HisZ.</text>
</comment>
<feature type="domain" description="ATP phosphoribosyltransferase catalytic" evidence="17">
    <location>
        <begin position="54"/>
        <end position="209"/>
    </location>
</feature>
<dbReference type="FunFam" id="3.40.190.10:FF:000008">
    <property type="entry name" value="ATP phosphoribosyltransferase"/>
    <property type="match status" value="1"/>
</dbReference>
<evidence type="ECO:0000256" key="11">
    <source>
        <dbReference type="ARBA" id="ARBA00022679"/>
    </source>
</evidence>
<dbReference type="SUPFAM" id="SSF53850">
    <property type="entry name" value="Periplasmic binding protein-like II"/>
    <property type="match status" value="1"/>
</dbReference>
<evidence type="ECO:0000256" key="4">
    <source>
        <dbReference type="ARBA" id="ARBA00009489"/>
    </source>
</evidence>
<dbReference type="Pfam" id="PF01634">
    <property type="entry name" value="HisG"/>
    <property type="match status" value="1"/>
</dbReference>
<dbReference type="AlphaFoldDB" id="A0A932M0B8"/>
<sequence length="218" mass="24238">MSGRLTMALPKGRNLQASLKLLRKIGATALDFPEGSRRLVFEDRDLEVNFLTLRDLDIPTYVEHGAADMGIVGKDILLEQQKDVYVPLDLKFGACRLILAKPKDAPLISDAARLSHIRVATKFPRITTEYMIHKGIQVEVIKLYGSIELAPIVGLSEWIVDLVSSGRTLAENGLVEVEEIARASARLIVNRASHKTKYDQVETIIAKLRAALAEQERL</sequence>
<dbReference type="Gene3D" id="3.40.190.10">
    <property type="entry name" value="Periplasmic binding protein-like II"/>
    <property type="match status" value="2"/>
</dbReference>
<dbReference type="InterPro" id="IPR013820">
    <property type="entry name" value="ATP_PRibTrfase_cat"/>
</dbReference>
<dbReference type="InterPro" id="IPR024893">
    <property type="entry name" value="ATP_PRibTrfase_HisG_short"/>
</dbReference>
<comment type="similarity">
    <text evidence="4 16">Belongs to the ATP phosphoribosyltransferase family. Short subfamily.</text>
</comment>
<name>A0A932M0B8_UNCTE</name>
<dbReference type="EMBL" id="JACPSX010000104">
    <property type="protein sequence ID" value="MBI3014559.1"/>
    <property type="molecule type" value="Genomic_DNA"/>
</dbReference>
<keyword evidence="14 16" id="KW-0368">Histidine biosynthesis</keyword>